<evidence type="ECO:0000313" key="7">
    <source>
        <dbReference type="EMBL" id="GAC32843.1"/>
    </source>
</evidence>
<dbReference type="Gene3D" id="3.40.50.2300">
    <property type="match status" value="1"/>
</dbReference>
<dbReference type="Pfam" id="PF00072">
    <property type="entry name" value="Response_reg"/>
    <property type="match status" value="1"/>
</dbReference>
<dbReference type="SMART" id="SM00448">
    <property type="entry name" value="REC"/>
    <property type="match status" value="1"/>
</dbReference>
<keyword evidence="8" id="KW-1185">Reference proteome</keyword>
<dbReference type="InterPro" id="IPR001789">
    <property type="entry name" value="Sig_transdc_resp-reg_receiver"/>
</dbReference>
<dbReference type="SUPFAM" id="SSF46894">
    <property type="entry name" value="C-terminal effector domain of the bipartite response regulators"/>
    <property type="match status" value="1"/>
</dbReference>
<dbReference type="GO" id="GO:0006355">
    <property type="term" value="P:regulation of DNA-templated transcription"/>
    <property type="evidence" value="ECO:0007669"/>
    <property type="project" value="InterPro"/>
</dbReference>
<dbReference type="InterPro" id="IPR036388">
    <property type="entry name" value="WH-like_DNA-bd_sf"/>
</dbReference>
<keyword evidence="1" id="KW-0805">Transcription regulation</keyword>
<evidence type="ECO:0000256" key="2">
    <source>
        <dbReference type="ARBA" id="ARBA00023125"/>
    </source>
</evidence>
<dbReference type="PROSITE" id="PS50043">
    <property type="entry name" value="HTH_LUXR_2"/>
    <property type="match status" value="1"/>
</dbReference>
<dbReference type="PRINTS" id="PR00038">
    <property type="entry name" value="HTHLUXR"/>
</dbReference>
<evidence type="ECO:0000259" key="6">
    <source>
        <dbReference type="PROSITE" id="PS50110"/>
    </source>
</evidence>
<dbReference type="CDD" id="cd06170">
    <property type="entry name" value="LuxR_C_like"/>
    <property type="match status" value="1"/>
</dbReference>
<keyword evidence="4" id="KW-0597">Phosphoprotein</keyword>
<evidence type="ECO:0000259" key="5">
    <source>
        <dbReference type="PROSITE" id="PS50043"/>
    </source>
</evidence>
<dbReference type="PROSITE" id="PS50110">
    <property type="entry name" value="RESPONSE_REGULATORY"/>
    <property type="match status" value="1"/>
</dbReference>
<feature type="domain" description="Response regulatory" evidence="6">
    <location>
        <begin position="11"/>
        <end position="129"/>
    </location>
</feature>
<comment type="caution">
    <text evidence="7">The sequence shown here is derived from an EMBL/GenBank/DDBJ whole genome shotgun (WGS) entry which is preliminary data.</text>
</comment>
<dbReference type="InterPro" id="IPR000792">
    <property type="entry name" value="Tscrpt_reg_LuxR_C"/>
</dbReference>
<dbReference type="InterPro" id="IPR011006">
    <property type="entry name" value="CheY-like_superfamily"/>
</dbReference>
<dbReference type="STRING" id="1129793.GPLA_1936"/>
<dbReference type="Gene3D" id="1.10.10.10">
    <property type="entry name" value="Winged helix-like DNA-binding domain superfamily/Winged helix DNA-binding domain"/>
    <property type="match status" value="1"/>
</dbReference>
<proteinExistence type="predicted"/>
<protein>
    <submittedName>
        <fullName evidence="7">Transcriptional regulatory protein fixJ</fullName>
    </submittedName>
</protein>
<dbReference type="Pfam" id="PF00196">
    <property type="entry name" value="GerE"/>
    <property type="match status" value="1"/>
</dbReference>
<dbReference type="OrthoDB" id="9802186at2"/>
<evidence type="ECO:0000256" key="3">
    <source>
        <dbReference type="ARBA" id="ARBA00023163"/>
    </source>
</evidence>
<feature type="modified residue" description="4-aspartylphosphate" evidence="4">
    <location>
        <position position="64"/>
    </location>
</feature>
<keyword evidence="3" id="KW-0804">Transcription</keyword>
<dbReference type="RefSeq" id="WP_007104628.1">
    <property type="nucleotide sequence ID" value="NZ_BAER01000044.1"/>
</dbReference>
<dbReference type="InterPro" id="IPR016032">
    <property type="entry name" value="Sig_transdc_resp-reg_C-effctor"/>
</dbReference>
<organism evidence="7 8">
    <name type="scientific">Paraglaciecola polaris LMG 21857</name>
    <dbReference type="NCBI Taxonomy" id="1129793"/>
    <lineage>
        <taxon>Bacteria</taxon>
        <taxon>Pseudomonadati</taxon>
        <taxon>Pseudomonadota</taxon>
        <taxon>Gammaproteobacteria</taxon>
        <taxon>Alteromonadales</taxon>
        <taxon>Alteromonadaceae</taxon>
        <taxon>Paraglaciecola</taxon>
    </lineage>
</organism>
<feature type="domain" description="HTH luxR-type" evidence="5">
    <location>
        <begin position="145"/>
        <end position="210"/>
    </location>
</feature>
<dbReference type="SMART" id="SM00421">
    <property type="entry name" value="HTH_LUXR"/>
    <property type="match status" value="1"/>
</dbReference>
<evidence type="ECO:0000256" key="1">
    <source>
        <dbReference type="ARBA" id="ARBA00023015"/>
    </source>
</evidence>
<dbReference type="PROSITE" id="PS00622">
    <property type="entry name" value="HTH_LUXR_1"/>
    <property type="match status" value="1"/>
</dbReference>
<dbReference type="EMBL" id="BAER01000044">
    <property type="protein sequence ID" value="GAC32843.1"/>
    <property type="molecule type" value="Genomic_DNA"/>
</dbReference>
<dbReference type="PANTHER" id="PTHR44688:SF16">
    <property type="entry name" value="DNA-BINDING TRANSCRIPTIONAL ACTIVATOR DEVR_DOSR"/>
    <property type="match status" value="1"/>
</dbReference>
<dbReference type="GO" id="GO:0000160">
    <property type="term" value="P:phosphorelay signal transduction system"/>
    <property type="evidence" value="ECO:0007669"/>
    <property type="project" value="InterPro"/>
</dbReference>
<reference evidence="8" key="1">
    <citation type="journal article" date="2014" name="Environ. Microbiol.">
        <title>Comparative genomics of the marine bacterial genus Glaciecola reveals the high degree of genomic diversity and genomic characteristic for cold adaptation.</title>
        <authorList>
            <person name="Qin Q.L."/>
            <person name="Xie B.B."/>
            <person name="Yu Y."/>
            <person name="Shu Y.L."/>
            <person name="Rong J.C."/>
            <person name="Zhang Y.J."/>
            <person name="Zhao D.L."/>
            <person name="Chen X.L."/>
            <person name="Zhang X.Y."/>
            <person name="Chen B."/>
            <person name="Zhou B.C."/>
            <person name="Zhang Y.Z."/>
        </authorList>
    </citation>
    <scope>NUCLEOTIDE SEQUENCE [LARGE SCALE GENOMIC DNA]</scope>
    <source>
        <strain evidence="8">LMG 21857</strain>
    </source>
</reference>
<evidence type="ECO:0000256" key="4">
    <source>
        <dbReference type="PROSITE-ProRule" id="PRU00169"/>
    </source>
</evidence>
<gene>
    <name evidence="7" type="primary">fixJ</name>
    <name evidence="7" type="ORF">GPLA_1936</name>
</gene>
<dbReference type="Proteomes" id="UP000006322">
    <property type="component" value="Unassembled WGS sequence"/>
</dbReference>
<evidence type="ECO:0000313" key="8">
    <source>
        <dbReference type="Proteomes" id="UP000006322"/>
    </source>
</evidence>
<dbReference type="SUPFAM" id="SSF52172">
    <property type="entry name" value="CheY-like"/>
    <property type="match status" value="1"/>
</dbReference>
<name>K6ZVN3_9ALTE</name>
<sequence length="212" mass="23705">MDDTHTFYTPTVYVIDDDDAVRDSIGMLLNSVSLNTELFAAPDAFIQAFQPAELVNLQGCILLDIRMPGMSGLECQKWLLTHQCHLPIVFITGHGDVPMAVQAMKDGAVEFLQKPFHEQTLIDSIHNALQIDQQRCIHYEQQARVNERVAQLTPREQEVLKRVVAGNSNKVIAGELNLSQRTIEIHRAAVMGKMHVSSVAELVTLMTMLEVT</sequence>
<dbReference type="CDD" id="cd17537">
    <property type="entry name" value="REC_FixJ"/>
    <property type="match status" value="1"/>
</dbReference>
<keyword evidence="2" id="KW-0238">DNA-binding</keyword>
<dbReference type="GO" id="GO:0003677">
    <property type="term" value="F:DNA binding"/>
    <property type="evidence" value="ECO:0007669"/>
    <property type="project" value="UniProtKB-KW"/>
</dbReference>
<dbReference type="AlphaFoldDB" id="K6ZVN3"/>
<accession>K6ZVN3</accession>
<dbReference type="PANTHER" id="PTHR44688">
    <property type="entry name" value="DNA-BINDING TRANSCRIPTIONAL ACTIVATOR DEVR_DOSR"/>
    <property type="match status" value="1"/>
</dbReference>